<evidence type="ECO:0000313" key="4">
    <source>
        <dbReference type="Proteomes" id="UP000599109"/>
    </source>
</evidence>
<name>A0A937CTH6_9BURK</name>
<proteinExistence type="predicted"/>
<dbReference type="GO" id="GO:0046872">
    <property type="term" value="F:metal ion binding"/>
    <property type="evidence" value="ECO:0007669"/>
    <property type="project" value="InterPro"/>
</dbReference>
<dbReference type="AlphaFoldDB" id="A0A937CTH6"/>
<evidence type="ECO:0000259" key="2">
    <source>
        <dbReference type="PROSITE" id="PS50975"/>
    </source>
</evidence>
<dbReference type="GO" id="GO:0005524">
    <property type="term" value="F:ATP binding"/>
    <property type="evidence" value="ECO:0007669"/>
    <property type="project" value="UniProtKB-UniRule"/>
</dbReference>
<dbReference type="InterPro" id="IPR016677">
    <property type="entry name" value="UCP016817_carboligase"/>
</dbReference>
<evidence type="ECO:0000313" key="3">
    <source>
        <dbReference type="EMBL" id="MBL0391608.1"/>
    </source>
</evidence>
<dbReference type="SUPFAM" id="SSF56059">
    <property type="entry name" value="Glutathione synthetase ATP-binding domain-like"/>
    <property type="match status" value="1"/>
</dbReference>
<protein>
    <submittedName>
        <fullName evidence="3">ATP-grasp domain-containing protein</fullName>
    </submittedName>
</protein>
<dbReference type="PROSITE" id="PS50975">
    <property type="entry name" value="ATP_GRASP"/>
    <property type="match status" value="1"/>
</dbReference>
<keyword evidence="4" id="KW-1185">Reference proteome</keyword>
<keyword evidence="1" id="KW-0547">Nucleotide-binding</keyword>
<dbReference type="Gene3D" id="3.30.470.20">
    <property type="entry name" value="ATP-grasp fold, B domain"/>
    <property type="match status" value="1"/>
</dbReference>
<dbReference type="RefSeq" id="WP_201674224.1">
    <property type="nucleotide sequence ID" value="NZ_JAEQNE010000002.1"/>
</dbReference>
<reference evidence="3 4" key="1">
    <citation type="journal article" date="2017" name="Int. J. Syst. Evol. Microbiol.">
        <title>Ramlibacter monticola sp. nov., isolated from forest soil.</title>
        <authorList>
            <person name="Chaudhary D.K."/>
            <person name="Kim J."/>
        </authorList>
    </citation>
    <scope>NUCLEOTIDE SEQUENCE [LARGE SCALE GENOMIC DNA]</scope>
    <source>
        <strain evidence="3 4">KACC 19175</strain>
    </source>
</reference>
<dbReference type="EMBL" id="JAEQNE010000002">
    <property type="protein sequence ID" value="MBL0391608.1"/>
    <property type="molecule type" value="Genomic_DNA"/>
</dbReference>
<keyword evidence="1" id="KW-0067">ATP-binding</keyword>
<dbReference type="PIRSF" id="PIRSF016817">
    <property type="entry name" value="UCP016817_carboligase"/>
    <property type="match status" value="1"/>
</dbReference>
<dbReference type="Proteomes" id="UP000599109">
    <property type="component" value="Unassembled WGS sequence"/>
</dbReference>
<feature type="domain" description="ATP-grasp" evidence="2">
    <location>
        <begin position="215"/>
        <end position="283"/>
    </location>
</feature>
<dbReference type="InterPro" id="IPR003806">
    <property type="entry name" value="ATP-grasp_PylC-type"/>
</dbReference>
<sequence>MSGTVVVAGLCARPLAESARAAGWRAIALDLFGDADTRRASLRWHRIGDPAAGAIDPALLRHALQRAAREPGVLGWVAGSGFEAIPDLLATRIPGLPLRGMEAAAVRQVREPAAFFARLDALGLPHPEVSFDPPLADEGWLVKRAAGSGGWHIRHAGEAAGGGCYWQRIQPGEPMSALFLADGSRARVVALNRLVVRPLGKLPYVYMGAIGPIRDEALAPRLEQALAALVPAFGLRGLASLDFVARQGHPCLLEINPRPSASMVLHGDAWPGGLLRAHVRAVDGELPRDAPSPAPGVRGCLTVFATRPCRVGLALSGELAQSPHCHDLPAPGAYFTPGEPVCTVSTAAGSADAVLVDLDVRAGQVLHRLSPCEELVA</sequence>
<accession>A0A937CTH6</accession>
<dbReference type="Pfam" id="PF02655">
    <property type="entry name" value="ATP-grasp_3"/>
    <property type="match status" value="1"/>
</dbReference>
<dbReference type="InterPro" id="IPR011761">
    <property type="entry name" value="ATP-grasp"/>
</dbReference>
<evidence type="ECO:0000256" key="1">
    <source>
        <dbReference type="PROSITE-ProRule" id="PRU00409"/>
    </source>
</evidence>
<comment type="caution">
    <text evidence="3">The sequence shown here is derived from an EMBL/GenBank/DDBJ whole genome shotgun (WGS) entry which is preliminary data.</text>
</comment>
<gene>
    <name evidence="3" type="ORF">JJ685_10725</name>
</gene>
<organism evidence="3 4">
    <name type="scientific">Ramlibacter monticola</name>
    <dbReference type="NCBI Taxonomy" id="1926872"/>
    <lineage>
        <taxon>Bacteria</taxon>
        <taxon>Pseudomonadati</taxon>
        <taxon>Pseudomonadota</taxon>
        <taxon>Betaproteobacteria</taxon>
        <taxon>Burkholderiales</taxon>
        <taxon>Comamonadaceae</taxon>
        <taxon>Ramlibacter</taxon>
    </lineage>
</organism>